<dbReference type="GO" id="GO:0016651">
    <property type="term" value="F:oxidoreductase activity, acting on NAD(P)H"/>
    <property type="evidence" value="ECO:0007669"/>
    <property type="project" value="UniProtKB-ARBA"/>
</dbReference>
<keyword evidence="3" id="KW-0411">Iron-sulfur</keyword>
<dbReference type="GO" id="GO:0046872">
    <property type="term" value="F:metal ion binding"/>
    <property type="evidence" value="ECO:0007669"/>
    <property type="project" value="UniProtKB-KW"/>
</dbReference>
<organism evidence="6 7">
    <name type="scientific">Clostridium aminobutyricum</name>
    <dbReference type="NCBI Taxonomy" id="33953"/>
    <lineage>
        <taxon>Bacteria</taxon>
        <taxon>Bacillati</taxon>
        <taxon>Bacillota</taxon>
        <taxon>Clostridia</taxon>
        <taxon>Eubacteriales</taxon>
        <taxon>Clostridiaceae</taxon>
        <taxon>Clostridium</taxon>
    </lineage>
</organism>
<sequence>MNTTIYYFSGTGNCLKVAKDLSEQLEDAKIVKISNKNMSYLKDTQSDAIGFVFPVYFLGIPAMLKSFIENLQINNDAYIFAIATYGGSIGAPFKEIRTLLQSKNIELSAEFAMMMPGNYQVLYPPVSPEEQTKLFKNEQEQIKSIASAVKASQHVTYKVSALINAFSKPLYSIFFKPKEKDKYFWTDEQCNGCGICSQVCPANNIIIKEGKPTWTHQCEACLACLQWCPQASIQYKKSTVNRGRYHHPEIELKEFLEREIE</sequence>
<evidence type="ECO:0000313" key="7">
    <source>
        <dbReference type="Proteomes" id="UP000664545"/>
    </source>
</evidence>
<evidence type="ECO:0000313" key="6">
    <source>
        <dbReference type="EMBL" id="MBN7773556.1"/>
    </source>
</evidence>
<dbReference type="SUPFAM" id="SSF52218">
    <property type="entry name" value="Flavoproteins"/>
    <property type="match status" value="1"/>
</dbReference>
<dbReference type="Gene3D" id="3.30.70.20">
    <property type="match status" value="1"/>
</dbReference>
<dbReference type="InterPro" id="IPR017896">
    <property type="entry name" value="4Fe4S_Fe-S-bd"/>
</dbReference>
<dbReference type="Gene3D" id="3.40.50.360">
    <property type="match status" value="1"/>
</dbReference>
<dbReference type="InterPro" id="IPR029039">
    <property type="entry name" value="Flavoprotein-like_sf"/>
</dbReference>
<dbReference type="Proteomes" id="UP000664545">
    <property type="component" value="Unassembled WGS sequence"/>
</dbReference>
<dbReference type="SUPFAM" id="SSF54862">
    <property type="entry name" value="4Fe-4S ferredoxins"/>
    <property type="match status" value="1"/>
</dbReference>
<evidence type="ECO:0000259" key="5">
    <source>
        <dbReference type="PROSITE" id="PS51379"/>
    </source>
</evidence>
<evidence type="ECO:0000256" key="1">
    <source>
        <dbReference type="ARBA" id="ARBA00022723"/>
    </source>
</evidence>
<dbReference type="PROSITE" id="PS00198">
    <property type="entry name" value="4FE4S_FER_1"/>
    <property type="match status" value="1"/>
</dbReference>
<dbReference type="InterPro" id="IPR008254">
    <property type="entry name" value="Flavodoxin/NO_synth"/>
</dbReference>
<dbReference type="InterPro" id="IPR017900">
    <property type="entry name" value="4Fe4S_Fe_S_CS"/>
</dbReference>
<dbReference type="InterPro" id="IPR047964">
    <property type="entry name" value="EFR1-like"/>
</dbReference>
<dbReference type="EMBL" id="JAFJZZ010000003">
    <property type="protein sequence ID" value="MBN7773556.1"/>
    <property type="molecule type" value="Genomic_DNA"/>
</dbReference>
<keyword evidence="7" id="KW-1185">Reference proteome</keyword>
<dbReference type="AlphaFoldDB" id="A0A939D9C2"/>
<dbReference type="NCBIfam" id="NF038196">
    <property type="entry name" value="ferrodoxin_EFR1"/>
    <property type="match status" value="1"/>
</dbReference>
<proteinExistence type="predicted"/>
<evidence type="ECO:0000256" key="3">
    <source>
        <dbReference type="ARBA" id="ARBA00023014"/>
    </source>
</evidence>
<name>A0A939D9C2_CLOAM</name>
<dbReference type="InterPro" id="IPR026816">
    <property type="entry name" value="Flavodoxin_dom"/>
</dbReference>
<keyword evidence="2" id="KW-0408">Iron</keyword>
<feature type="domain" description="4Fe-4S ferredoxin-type" evidence="5">
    <location>
        <begin position="181"/>
        <end position="210"/>
    </location>
</feature>
<protein>
    <submittedName>
        <fullName evidence="6">EFR1 family ferrodoxin</fullName>
    </submittedName>
</protein>
<comment type="caution">
    <text evidence="6">The sequence shown here is derived from an EMBL/GenBank/DDBJ whole genome shotgun (WGS) entry which is preliminary data.</text>
</comment>
<evidence type="ECO:0000259" key="4">
    <source>
        <dbReference type="PROSITE" id="PS50902"/>
    </source>
</evidence>
<dbReference type="GO" id="GO:0051536">
    <property type="term" value="F:iron-sulfur cluster binding"/>
    <property type="evidence" value="ECO:0007669"/>
    <property type="project" value="UniProtKB-KW"/>
</dbReference>
<dbReference type="Pfam" id="PF12724">
    <property type="entry name" value="Flavodoxin_5"/>
    <property type="match status" value="1"/>
</dbReference>
<dbReference type="GO" id="GO:0010181">
    <property type="term" value="F:FMN binding"/>
    <property type="evidence" value="ECO:0007669"/>
    <property type="project" value="InterPro"/>
</dbReference>
<dbReference type="PROSITE" id="PS50902">
    <property type="entry name" value="FLAVODOXIN_LIKE"/>
    <property type="match status" value="1"/>
</dbReference>
<keyword evidence="1" id="KW-0479">Metal-binding</keyword>
<dbReference type="Pfam" id="PF13187">
    <property type="entry name" value="Fer4_9"/>
    <property type="match status" value="1"/>
</dbReference>
<dbReference type="RefSeq" id="WP_206582388.1">
    <property type="nucleotide sequence ID" value="NZ_JAFJZZ010000003.1"/>
</dbReference>
<accession>A0A939D9C2</accession>
<reference evidence="6" key="1">
    <citation type="submission" date="2021-02" db="EMBL/GenBank/DDBJ databases">
        <title>Abyssanaerobacter marinus gen.nov., sp., nov, anaerobic bacterium isolated from the Onnuri vent field of Indian Ocean and suggestion of Mogibacteriaceae fam. nov., and proposal of reclassification of ambiguous this family's genus member.</title>
        <authorList>
            <person name="Kim Y.J."/>
            <person name="Yang J.-A."/>
        </authorList>
    </citation>
    <scope>NUCLEOTIDE SEQUENCE</scope>
    <source>
        <strain evidence="6">DSM 2634</strain>
    </source>
</reference>
<gene>
    <name evidence="6" type="ORF">JYB65_09300</name>
</gene>
<feature type="domain" description="Flavodoxin-like" evidence="4">
    <location>
        <begin position="3"/>
        <end position="140"/>
    </location>
</feature>
<evidence type="ECO:0000256" key="2">
    <source>
        <dbReference type="ARBA" id="ARBA00023004"/>
    </source>
</evidence>
<dbReference type="PROSITE" id="PS51379">
    <property type="entry name" value="4FE4S_FER_2"/>
    <property type="match status" value="1"/>
</dbReference>